<reference evidence="1 2" key="2">
    <citation type="submission" date="2009-02" db="EMBL/GenBank/DDBJ databases">
        <title>Draft genome sequence of Blautia hydrogenotrophica DSM 10507 (Ruminococcus hydrogenotrophicus DSM 10507).</title>
        <authorList>
            <person name="Sudarsanam P."/>
            <person name="Ley R."/>
            <person name="Guruge J."/>
            <person name="Turnbaugh P.J."/>
            <person name="Mahowald M."/>
            <person name="Liep D."/>
            <person name="Gordon J."/>
        </authorList>
    </citation>
    <scope>NUCLEOTIDE SEQUENCE [LARGE SCALE GENOMIC DNA]</scope>
    <source>
        <strain evidence="2">DSM 10507 / JCM 14656 / S5a33</strain>
    </source>
</reference>
<reference evidence="1 2" key="1">
    <citation type="submission" date="2009-01" db="EMBL/GenBank/DDBJ databases">
        <authorList>
            <person name="Fulton L."/>
            <person name="Clifton S."/>
            <person name="Fulton B."/>
            <person name="Xu J."/>
            <person name="Minx P."/>
            <person name="Pepin K.H."/>
            <person name="Johnson M."/>
            <person name="Bhonagiri V."/>
            <person name="Nash W.E."/>
            <person name="Mardis E.R."/>
            <person name="Wilson R.K."/>
        </authorList>
    </citation>
    <scope>NUCLEOTIDE SEQUENCE [LARGE SCALE GENOMIC DNA]</scope>
    <source>
        <strain evidence="2">DSM 10507 / JCM 14656 / S5a33</strain>
    </source>
</reference>
<sequence>MIDEAGSIAEVALKLNRFYGAAQQAAIQYLENIGACAEEFEEEVGR</sequence>
<accession>C0CPU6</accession>
<dbReference type="GeneID" id="86822539"/>
<gene>
    <name evidence="1" type="ORF">RUMHYD_02897</name>
</gene>
<name>C0CPU6_BLAHS</name>
<protein>
    <submittedName>
        <fullName evidence="1">Uncharacterized protein</fullName>
    </submittedName>
</protein>
<proteinExistence type="predicted"/>
<dbReference type="Proteomes" id="UP000003100">
    <property type="component" value="Unassembled WGS sequence"/>
</dbReference>
<evidence type="ECO:0000313" key="1">
    <source>
        <dbReference type="EMBL" id="EEG48266.1"/>
    </source>
</evidence>
<keyword evidence="2" id="KW-1185">Reference proteome</keyword>
<comment type="caution">
    <text evidence="1">The sequence shown here is derived from an EMBL/GenBank/DDBJ whole genome shotgun (WGS) entry which is preliminary data.</text>
</comment>
<dbReference type="RefSeq" id="WP_005950641.1">
    <property type="nucleotide sequence ID" value="NZ_CP136423.1"/>
</dbReference>
<dbReference type="AlphaFoldDB" id="C0CPU6"/>
<organism evidence="1 2">
    <name type="scientific">Blautia hydrogenotrophica (strain DSM 10507 / JCM 14656 / S5a33)</name>
    <name type="common">Ruminococcus hydrogenotrophicus</name>
    <dbReference type="NCBI Taxonomy" id="476272"/>
    <lineage>
        <taxon>Bacteria</taxon>
        <taxon>Bacillati</taxon>
        <taxon>Bacillota</taxon>
        <taxon>Clostridia</taxon>
        <taxon>Lachnospirales</taxon>
        <taxon>Lachnospiraceae</taxon>
        <taxon>Blautia</taxon>
    </lineage>
</organism>
<dbReference type="EMBL" id="ACBZ01000158">
    <property type="protein sequence ID" value="EEG48266.1"/>
    <property type="molecule type" value="Genomic_DNA"/>
</dbReference>
<dbReference type="HOGENOM" id="CLU_3180784_0_0_9"/>
<dbReference type="PATRIC" id="fig|476272.21.peg.1031"/>
<evidence type="ECO:0000313" key="2">
    <source>
        <dbReference type="Proteomes" id="UP000003100"/>
    </source>
</evidence>